<sequence length="42" mass="4585">MLLLAIDQPTAAEGLWLDIGVAASCVAALVFGIAWFVRNRRR</sequence>
<protein>
    <submittedName>
        <fullName evidence="2">Uncharacterized protein</fullName>
    </submittedName>
</protein>
<gene>
    <name evidence="2" type="ORF">UO65_6442</name>
</gene>
<dbReference type="RefSeq" id="WP_267880633.1">
    <property type="nucleotide sequence ID" value="NZ_AYXG01000244.1"/>
</dbReference>
<keyword evidence="1" id="KW-0812">Transmembrane</keyword>
<name>W7IBZ0_9PSEU</name>
<keyword evidence="1" id="KW-0472">Membrane</keyword>
<evidence type="ECO:0000256" key="1">
    <source>
        <dbReference type="SAM" id="Phobius"/>
    </source>
</evidence>
<evidence type="ECO:0000313" key="2">
    <source>
        <dbReference type="EMBL" id="EWC58300.1"/>
    </source>
</evidence>
<proteinExistence type="predicted"/>
<comment type="caution">
    <text evidence="2">The sequence shown here is derived from an EMBL/GenBank/DDBJ whole genome shotgun (WGS) entry which is preliminary data.</text>
</comment>
<keyword evidence="3" id="KW-1185">Reference proteome</keyword>
<keyword evidence="1" id="KW-1133">Transmembrane helix</keyword>
<dbReference type="EMBL" id="AYXG01000244">
    <property type="protein sequence ID" value="EWC58300.1"/>
    <property type="molecule type" value="Genomic_DNA"/>
</dbReference>
<feature type="transmembrane region" description="Helical" evidence="1">
    <location>
        <begin position="15"/>
        <end position="37"/>
    </location>
</feature>
<reference evidence="2 3" key="1">
    <citation type="journal article" date="2014" name="Genome Announc.">
        <title>Draft Genome Sequence of the Antitrypanosomally Active Sponge-Associated Bacterium Actinokineospora sp. Strain EG49.</title>
        <authorList>
            <person name="Harjes J."/>
            <person name="Ryu T."/>
            <person name="Abdelmohsen U.R."/>
            <person name="Moitinho-Silva L."/>
            <person name="Horn H."/>
            <person name="Ravasi T."/>
            <person name="Hentschel U."/>
        </authorList>
    </citation>
    <scope>NUCLEOTIDE SEQUENCE [LARGE SCALE GENOMIC DNA]</scope>
    <source>
        <strain evidence="2 3">EG49</strain>
    </source>
</reference>
<evidence type="ECO:0000313" key="3">
    <source>
        <dbReference type="Proteomes" id="UP000019277"/>
    </source>
</evidence>
<dbReference type="Proteomes" id="UP000019277">
    <property type="component" value="Unassembled WGS sequence"/>
</dbReference>
<accession>W7IBZ0</accession>
<accession>A0A8E2WYV2</accession>
<dbReference type="AlphaFoldDB" id="W7IBZ0"/>
<organism evidence="2 3">
    <name type="scientific">Actinokineospora spheciospongiae</name>
    <dbReference type="NCBI Taxonomy" id="909613"/>
    <lineage>
        <taxon>Bacteria</taxon>
        <taxon>Bacillati</taxon>
        <taxon>Actinomycetota</taxon>
        <taxon>Actinomycetes</taxon>
        <taxon>Pseudonocardiales</taxon>
        <taxon>Pseudonocardiaceae</taxon>
        <taxon>Actinokineospora</taxon>
    </lineage>
</organism>